<name>A0A423PF25_9GAMM</name>
<dbReference type="PRINTS" id="PR00371">
    <property type="entry name" value="FPNCR"/>
</dbReference>
<dbReference type="PROSITE" id="PS51384">
    <property type="entry name" value="FAD_FR"/>
    <property type="match status" value="1"/>
</dbReference>
<evidence type="ECO:0000259" key="2">
    <source>
        <dbReference type="PROSITE" id="PS51384"/>
    </source>
</evidence>
<dbReference type="Pfam" id="PF00970">
    <property type="entry name" value="FAD_binding_6"/>
    <property type="match status" value="1"/>
</dbReference>
<accession>A0A423PF25</accession>
<dbReference type="InterPro" id="IPR017938">
    <property type="entry name" value="Riboflavin_synthase-like_b-brl"/>
</dbReference>
<proteinExistence type="predicted"/>
<dbReference type="InterPro" id="IPR001709">
    <property type="entry name" value="Flavoprot_Pyr_Nucl_cyt_Rdtase"/>
</dbReference>
<evidence type="ECO:0000313" key="4">
    <source>
        <dbReference type="Proteomes" id="UP000285123"/>
    </source>
</evidence>
<dbReference type="InterPro" id="IPR008333">
    <property type="entry name" value="Cbr1-like_FAD-bd_dom"/>
</dbReference>
<sequence>MTGTLAGVVTLSDDSFELGVDLDAGTHLDFLPGQYVNIDVPGEGAQRSYSFSSRPGDSHNTFLIRNVGNGVMSRYLRERAQTGDMLTLTGPMGAFYLRPVERPVLMLAGGTGLAPFLAMLADLAEHGCDQPIRMLYGVNEDAHLVKCDALDALTEQLADFSYETVVVDEQSAHPRKGYVTHHLSADMLRDGDIDVYVCGPPPMVEAVEDHFDTLGVEPHGFYAEKFLPRTVKEKEA</sequence>
<dbReference type="PANTHER" id="PTHR47354">
    <property type="entry name" value="NADH OXIDOREDUCTASE HCR"/>
    <property type="match status" value="1"/>
</dbReference>
<dbReference type="Pfam" id="PF00175">
    <property type="entry name" value="NAD_binding_1"/>
    <property type="match status" value="1"/>
</dbReference>
<dbReference type="InterPro" id="IPR001433">
    <property type="entry name" value="OxRdtase_FAD/NAD-bd"/>
</dbReference>
<dbReference type="SUPFAM" id="SSF52343">
    <property type="entry name" value="Ferredoxin reductase-like, C-terminal NADP-linked domain"/>
    <property type="match status" value="1"/>
</dbReference>
<dbReference type="GO" id="GO:0016491">
    <property type="term" value="F:oxidoreductase activity"/>
    <property type="evidence" value="ECO:0007669"/>
    <property type="project" value="InterPro"/>
</dbReference>
<comment type="caution">
    <text evidence="3">The sequence shown here is derived from an EMBL/GenBank/DDBJ whole genome shotgun (WGS) entry which is preliminary data.</text>
</comment>
<reference evidence="3 4" key="1">
    <citation type="submission" date="2013-10" db="EMBL/GenBank/DDBJ databases">
        <title>Salinisphaera halophila YIM 95161 Genome Sequencing.</title>
        <authorList>
            <person name="Lai Q."/>
            <person name="Li C."/>
            <person name="Shao Z."/>
        </authorList>
    </citation>
    <scope>NUCLEOTIDE SEQUENCE [LARGE SCALE GENOMIC DNA]</scope>
    <source>
        <strain evidence="3 4">YIM 95161</strain>
    </source>
</reference>
<dbReference type="PRINTS" id="PR00410">
    <property type="entry name" value="PHEHYDRXLASE"/>
</dbReference>
<comment type="cofactor">
    <cofactor evidence="1">
        <name>[2Fe-2S] cluster</name>
        <dbReference type="ChEBI" id="CHEBI:190135"/>
    </cofactor>
</comment>
<dbReference type="InterPro" id="IPR047683">
    <property type="entry name" value="BenC-like_FAD_NAD-bd"/>
</dbReference>
<dbReference type="PANTHER" id="PTHR47354:SF5">
    <property type="entry name" value="PROTEIN RFBI"/>
    <property type="match status" value="1"/>
</dbReference>
<gene>
    <name evidence="3" type="ORF">SAHL_15895</name>
</gene>
<dbReference type="InterPro" id="IPR017927">
    <property type="entry name" value="FAD-bd_FR_type"/>
</dbReference>
<protein>
    <recommendedName>
        <fullName evidence="2">FAD-binding FR-type domain-containing protein</fullName>
    </recommendedName>
</protein>
<dbReference type="Proteomes" id="UP000285123">
    <property type="component" value="Unassembled WGS sequence"/>
</dbReference>
<dbReference type="CDD" id="cd06209">
    <property type="entry name" value="BenDO_FAD_NAD"/>
    <property type="match status" value="1"/>
</dbReference>
<dbReference type="SUPFAM" id="SSF63380">
    <property type="entry name" value="Riboflavin synthase domain-like"/>
    <property type="match status" value="1"/>
</dbReference>
<evidence type="ECO:0000313" key="3">
    <source>
        <dbReference type="EMBL" id="ROO24176.1"/>
    </source>
</evidence>
<dbReference type="AlphaFoldDB" id="A0A423PF25"/>
<feature type="domain" description="FAD-binding FR-type" evidence="2">
    <location>
        <begin position="1"/>
        <end position="98"/>
    </location>
</feature>
<dbReference type="Gene3D" id="3.40.50.80">
    <property type="entry name" value="Nucleotide-binding domain of ferredoxin-NADP reductase (FNR) module"/>
    <property type="match status" value="1"/>
</dbReference>
<dbReference type="InterPro" id="IPR050415">
    <property type="entry name" value="MRET"/>
</dbReference>
<dbReference type="InterPro" id="IPR039261">
    <property type="entry name" value="FNR_nucleotide-bd"/>
</dbReference>
<organism evidence="3 4">
    <name type="scientific">Salinisphaera orenii YIM 95161</name>
    <dbReference type="NCBI Taxonomy" id="1051139"/>
    <lineage>
        <taxon>Bacteria</taxon>
        <taxon>Pseudomonadati</taxon>
        <taxon>Pseudomonadota</taxon>
        <taxon>Gammaproteobacteria</taxon>
        <taxon>Salinisphaerales</taxon>
        <taxon>Salinisphaeraceae</taxon>
        <taxon>Salinisphaera</taxon>
    </lineage>
</organism>
<evidence type="ECO:0000256" key="1">
    <source>
        <dbReference type="ARBA" id="ARBA00034078"/>
    </source>
</evidence>
<dbReference type="Gene3D" id="2.40.30.10">
    <property type="entry name" value="Translation factors"/>
    <property type="match status" value="1"/>
</dbReference>
<dbReference type="EMBL" id="AYKF01000131">
    <property type="protein sequence ID" value="ROO24176.1"/>
    <property type="molecule type" value="Genomic_DNA"/>
</dbReference>